<reference evidence="2" key="1">
    <citation type="submission" date="2015-04" db="UniProtKB">
        <authorList>
            <consortium name="EnsemblPlants"/>
        </authorList>
    </citation>
    <scope>IDENTIFICATION</scope>
</reference>
<feature type="region of interest" description="Disordered" evidence="1">
    <location>
        <begin position="89"/>
        <end position="130"/>
    </location>
</feature>
<accession>A0A0D9ZLR2</accession>
<dbReference type="Gramene" id="OGLUM04G14900.1">
    <property type="protein sequence ID" value="OGLUM04G14900.1"/>
    <property type="gene ID" value="OGLUM04G14900"/>
</dbReference>
<evidence type="ECO:0000256" key="1">
    <source>
        <dbReference type="SAM" id="MobiDB-lite"/>
    </source>
</evidence>
<evidence type="ECO:0000313" key="3">
    <source>
        <dbReference type="Proteomes" id="UP000026961"/>
    </source>
</evidence>
<dbReference type="Proteomes" id="UP000026961">
    <property type="component" value="Chromosome 4"/>
</dbReference>
<evidence type="ECO:0000313" key="2">
    <source>
        <dbReference type="EnsemblPlants" id="OGLUM04G14900.1"/>
    </source>
</evidence>
<sequence length="208" mass="21497">MANASTGSSVAARVGWSLLRRFGVGSSPRAAAATAEGDSVGMRRMPSTVVVIAGTVPIPVAVTMAGSDCCMNQRMVSLSDLCPSSRVSQRMVSQSNLSPELAPPPPPPRRRLALLPTLGSKTPRGGLKKHEADTAAVEINSGSDNNTAIATNTPRFTSSISNDFLMWPTSSAKVSRYSIASTRANAHGIVSTTLSSLSAGTRPSTSPS</sequence>
<dbReference type="AlphaFoldDB" id="A0A0D9ZLR2"/>
<reference evidence="2" key="2">
    <citation type="submission" date="2018-05" db="EMBL/GenBank/DDBJ databases">
        <title>OgluRS3 (Oryza glumaepatula Reference Sequence Version 3).</title>
        <authorList>
            <person name="Zhang J."/>
            <person name="Kudrna D."/>
            <person name="Lee S."/>
            <person name="Talag J."/>
            <person name="Welchert J."/>
            <person name="Wing R.A."/>
        </authorList>
    </citation>
    <scope>NUCLEOTIDE SEQUENCE [LARGE SCALE GENOMIC DNA]</scope>
</reference>
<dbReference type="HOGENOM" id="CLU_114709_0_0_1"/>
<keyword evidence="3" id="KW-1185">Reference proteome</keyword>
<dbReference type="EnsemblPlants" id="OGLUM04G14900.1">
    <property type="protein sequence ID" value="OGLUM04G14900.1"/>
    <property type="gene ID" value="OGLUM04G14900"/>
</dbReference>
<name>A0A0D9ZLR2_9ORYZ</name>
<organism evidence="2">
    <name type="scientific">Oryza glumipatula</name>
    <dbReference type="NCBI Taxonomy" id="40148"/>
    <lineage>
        <taxon>Eukaryota</taxon>
        <taxon>Viridiplantae</taxon>
        <taxon>Streptophyta</taxon>
        <taxon>Embryophyta</taxon>
        <taxon>Tracheophyta</taxon>
        <taxon>Spermatophyta</taxon>
        <taxon>Magnoliopsida</taxon>
        <taxon>Liliopsida</taxon>
        <taxon>Poales</taxon>
        <taxon>Poaceae</taxon>
        <taxon>BOP clade</taxon>
        <taxon>Oryzoideae</taxon>
        <taxon>Oryzeae</taxon>
        <taxon>Oryzinae</taxon>
        <taxon>Oryza</taxon>
    </lineage>
</organism>
<proteinExistence type="predicted"/>
<protein>
    <submittedName>
        <fullName evidence="2">Uncharacterized protein</fullName>
    </submittedName>
</protein>